<evidence type="ECO:0000256" key="2">
    <source>
        <dbReference type="ARBA" id="ARBA00023015"/>
    </source>
</evidence>
<sequence>MAENFPIERVIMEADDLARELALLAATLHRDFPNDPDLVLLGIKTRGIYLSRRLAQLLEANHGQRVQTGEIDITLYRDDLSTLGPQPVVGKTEIGFDVTDKKIVLVDDVIYTGRTIRAGLDEIVDFGRPRLIRLLVVVDRGLREYPIQPDYVARRIETDYSQVVQVRLTEVDGEDRVVLCRLPAGQ</sequence>
<comment type="similarity">
    <text evidence="1 4">Belongs to the purine/pyrimidine phosphoribosyltransferase family. PyrR subfamily.</text>
</comment>
<keyword evidence="4 6" id="KW-0808">Transferase</keyword>
<name>A0A2Z4Y210_SUMC1</name>
<dbReference type="FunFam" id="3.40.50.2020:FF:000020">
    <property type="entry name" value="Bifunctional protein PyrR"/>
    <property type="match status" value="1"/>
</dbReference>
<dbReference type="EMBL" id="CP030759">
    <property type="protein sequence ID" value="AXA34956.1"/>
    <property type="molecule type" value="Genomic_DNA"/>
</dbReference>
<dbReference type="Gene3D" id="3.40.50.2020">
    <property type="match status" value="1"/>
</dbReference>
<feature type="domain" description="Phosphoribosyltransferase" evidence="5">
    <location>
        <begin position="17"/>
        <end position="168"/>
    </location>
</feature>
<reference evidence="6 7" key="1">
    <citation type="submission" date="2018-05" db="EMBL/GenBank/DDBJ databases">
        <title>A metagenomic window into the 2 km-deep terrestrial subsurface aquifer revealed taxonomically and functionally diverse microbial community comprising novel uncultured bacterial lineages.</title>
        <authorList>
            <person name="Kadnikov V.V."/>
            <person name="Mardanov A.V."/>
            <person name="Beletsky A.V."/>
            <person name="Banks D."/>
            <person name="Pimenov N.V."/>
            <person name="Frank Y.A."/>
            <person name="Karnachuk O.V."/>
            <person name="Ravin N.V."/>
        </authorList>
    </citation>
    <scope>NUCLEOTIDE SEQUENCE [LARGE SCALE GENOMIC DNA]</scope>
    <source>
        <strain evidence="6">BY</strain>
    </source>
</reference>
<dbReference type="SUPFAM" id="SSF53271">
    <property type="entry name" value="PRTase-like"/>
    <property type="match status" value="1"/>
</dbReference>
<dbReference type="InterPro" id="IPR000836">
    <property type="entry name" value="PRTase_dom"/>
</dbReference>
<comment type="function">
    <text evidence="4">Also displays a weak uracil phosphoribosyltransferase activity which is not physiologically significant.</text>
</comment>
<dbReference type="NCBIfam" id="NF003549">
    <property type="entry name" value="PRK05205.1-5"/>
    <property type="match status" value="1"/>
</dbReference>
<dbReference type="AlphaFoldDB" id="A0A2Z4Y210"/>
<dbReference type="EC" id="2.4.2.9" evidence="4"/>
<proteinExistence type="inferred from homology"/>
<organism evidence="6 7">
    <name type="scientific">Sumerlaea chitinivorans</name>
    <dbReference type="NCBI Taxonomy" id="2250252"/>
    <lineage>
        <taxon>Bacteria</taxon>
        <taxon>Candidatus Sumerlaeota</taxon>
        <taxon>Candidatus Sumerlaeia</taxon>
        <taxon>Candidatus Sumerlaeales</taxon>
        <taxon>Candidatus Sumerlaeaceae</taxon>
        <taxon>Candidatus Sumerlaea</taxon>
    </lineage>
</organism>
<protein>
    <recommendedName>
        <fullName evidence="4">Bifunctional protein PyrR</fullName>
    </recommendedName>
    <domain>
        <recommendedName>
            <fullName evidence="4">Pyrimidine operon regulatory protein</fullName>
        </recommendedName>
    </domain>
    <domain>
        <recommendedName>
            <fullName evidence="4">Uracil phosphoribosyltransferase</fullName>
            <shortName evidence="4">UPRTase</shortName>
            <ecNumber evidence="4">2.4.2.9</ecNumber>
        </recommendedName>
    </domain>
</protein>
<evidence type="ECO:0000313" key="6">
    <source>
        <dbReference type="EMBL" id="AXA34956.1"/>
    </source>
</evidence>
<evidence type="ECO:0000313" key="7">
    <source>
        <dbReference type="Proteomes" id="UP000262583"/>
    </source>
</evidence>
<gene>
    <name evidence="4" type="primary">pyrR</name>
    <name evidence="6" type="ORF">BRCON_0179</name>
</gene>
<dbReference type="GO" id="GO:0004845">
    <property type="term" value="F:uracil phosphoribosyltransferase activity"/>
    <property type="evidence" value="ECO:0007669"/>
    <property type="project" value="UniProtKB-UniRule"/>
</dbReference>
<evidence type="ECO:0000259" key="5">
    <source>
        <dbReference type="Pfam" id="PF00156"/>
    </source>
</evidence>
<dbReference type="HAMAP" id="MF_01219">
    <property type="entry name" value="PyrR"/>
    <property type="match status" value="1"/>
</dbReference>
<keyword evidence="3 4" id="KW-0804">Transcription</keyword>
<keyword evidence="2 4" id="KW-0805">Transcription regulation</keyword>
<dbReference type="InterPro" id="IPR029057">
    <property type="entry name" value="PRTase-like"/>
</dbReference>
<dbReference type="CDD" id="cd06223">
    <property type="entry name" value="PRTases_typeI"/>
    <property type="match status" value="1"/>
</dbReference>
<dbReference type="Proteomes" id="UP000262583">
    <property type="component" value="Chromosome"/>
</dbReference>
<feature type="short sequence motif" description="PRPP-binding" evidence="4">
    <location>
        <begin position="103"/>
        <end position="115"/>
    </location>
</feature>
<dbReference type="PANTHER" id="PTHR11608">
    <property type="entry name" value="BIFUNCTIONAL PROTEIN PYRR"/>
    <property type="match status" value="1"/>
</dbReference>
<comment type="function">
    <text evidence="4">Regulates the transcription of the pyrimidine nucleotide (pyr) operon in response to exogenous pyrimidines.</text>
</comment>
<comment type="catalytic activity">
    <reaction evidence="4">
        <text>UMP + diphosphate = 5-phospho-alpha-D-ribose 1-diphosphate + uracil</text>
        <dbReference type="Rhea" id="RHEA:13017"/>
        <dbReference type="ChEBI" id="CHEBI:17568"/>
        <dbReference type="ChEBI" id="CHEBI:33019"/>
        <dbReference type="ChEBI" id="CHEBI:57865"/>
        <dbReference type="ChEBI" id="CHEBI:58017"/>
        <dbReference type="EC" id="2.4.2.9"/>
    </reaction>
</comment>
<dbReference type="InterPro" id="IPR050137">
    <property type="entry name" value="PyrR_bifunctional"/>
</dbReference>
<evidence type="ECO:0000256" key="4">
    <source>
        <dbReference type="HAMAP-Rule" id="MF_01219"/>
    </source>
</evidence>
<evidence type="ECO:0000256" key="1">
    <source>
        <dbReference type="ARBA" id="ARBA00005565"/>
    </source>
</evidence>
<dbReference type="GO" id="GO:0006355">
    <property type="term" value="P:regulation of DNA-templated transcription"/>
    <property type="evidence" value="ECO:0007669"/>
    <property type="project" value="UniProtKB-UniRule"/>
</dbReference>
<accession>A0A2Z4Y210</accession>
<dbReference type="Pfam" id="PF00156">
    <property type="entry name" value="Pribosyltran"/>
    <property type="match status" value="1"/>
</dbReference>
<dbReference type="PANTHER" id="PTHR11608:SF0">
    <property type="entry name" value="BIFUNCTIONAL PROTEIN PYRR"/>
    <property type="match status" value="1"/>
</dbReference>
<dbReference type="InterPro" id="IPR023050">
    <property type="entry name" value="PyrR"/>
</dbReference>
<evidence type="ECO:0000256" key="3">
    <source>
        <dbReference type="ARBA" id="ARBA00023163"/>
    </source>
</evidence>
<keyword evidence="4 6" id="KW-0328">Glycosyltransferase</keyword>
<dbReference type="KEGG" id="schv:BRCON_0179"/>